<evidence type="ECO:0000256" key="1">
    <source>
        <dbReference type="SAM" id="MobiDB-lite"/>
    </source>
</evidence>
<reference evidence="2" key="1">
    <citation type="journal article" date="2020" name="mSystems">
        <title>Genome- and Community-Level Interaction Insights into Carbon Utilization and Element Cycling Functions of Hydrothermarchaeota in Hydrothermal Sediment.</title>
        <authorList>
            <person name="Zhou Z."/>
            <person name="Liu Y."/>
            <person name="Xu W."/>
            <person name="Pan J."/>
            <person name="Luo Z.H."/>
            <person name="Li M."/>
        </authorList>
    </citation>
    <scope>NUCLEOTIDE SEQUENCE [LARGE SCALE GENOMIC DNA]</scope>
    <source>
        <strain evidence="2">SpSt-82</strain>
    </source>
</reference>
<gene>
    <name evidence="2" type="ORF">ENW11_08595</name>
</gene>
<proteinExistence type="predicted"/>
<dbReference type="AlphaFoldDB" id="A0A7V4TYW0"/>
<protein>
    <submittedName>
        <fullName evidence="2">Uncharacterized protein</fullName>
    </submittedName>
</protein>
<evidence type="ECO:0000313" key="2">
    <source>
        <dbReference type="EMBL" id="HGY39848.1"/>
    </source>
</evidence>
<dbReference type="EMBL" id="DTIY01000064">
    <property type="protein sequence ID" value="HGY39848.1"/>
    <property type="molecule type" value="Genomic_DNA"/>
</dbReference>
<sequence>MRKNKGIILGSFLLALCLLIFASGAWGAERGVRSSSAAGVFASRILRGHRVPSVGSPGGGVNFSPSGSTSSSGNSSPASSGSNGASSSSNDSSLPANINFYLNLLGVSVNGQDILQGNTLTSTQLALLTQSASADLIALNIANIIQNNIQLGLNINVSPIVNVVVYNALSETTETGAPEVNIGDINVGDVNVGPIDISVEVPSGTGSGTEGEGTV</sequence>
<feature type="compositionally biased region" description="Low complexity" evidence="1">
    <location>
        <begin position="62"/>
        <end position="89"/>
    </location>
</feature>
<organism evidence="2">
    <name type="scientific">Candidatus Caldatribacterium saccharofermentans</name>
    <dbReference type="NCBI Taxonomy" id="1454753"/>
    <lineage>
        <taxon>Bacteria</taxon>
        <taxon>Pseudomonadati</taxon>
        <taxon>Atribacterota</taxon>
        <taxon>Atribacteria</taxon>
        <taxon>Atribacterales</taxon>
        <taxon>Candidatus Caldatribacteriaceae</taxon>
        <taxon>Candidatus Caldatribacterium</taxon>
    </lineage>
</organism>
<feature type="region of interest" description="Disordered" evidence="1">
    <location>
        <begin position="52"/>
        <end position="89"/>
    </location>
</feature>
<name>A0A7V4TYW0_9BACT</name>
<comment type="caution">
    <text evidence="2">The sequence shown here is derived from an EMBL/GenBank/DDBJ whole genome shotgun (WGS) entry which is preliminary data.</text>
</comment>
<accession>A0A7V4TYW0</accession>